<dbReference type="EC" id="2.1.1.100" evidence="5"/>
<accession>A0A8H6SQ49</accession>
<protein>
    <recommendedName>
        <fullName evidence="5">Protein-S-isoprenylcysteine O-methyltransferase</fullName>
        <ecNumber evidence="5">2.1.1.100</ecNumber>
    </recommendedName>
</protein>
<evidence type="ECO:0000313" key="8">
    <source>
        <dbReference type="Proteomes" id="UP000636479"/>
    </source>
</evidence>
<dbReference type="GO" id="GO:0032259">
    <property type="term" value="P:methylation"/>
    <property type="evidence" value="ECO:0007669"/>
    <property type="project" value="UniProtKB-KW"/>
</dbReference>
<evidence type="ECO:0000256" key="5">
    <source>
        <dbReference type="RuleBase" id="RU362022"/>
    </source>
</evidence>
<dbReference type="InterPro" id="IPR011333">
    <property type="entry name" value="SKP1/BTB/POZ_sf"/>
</dbReference>
<keyword evidence="8" id="KW-1185">Reference proteome</keyword>
<comment type="similarity">
    <text evidence="5">Belongs to the class VI-like SAM-binding methyltransferase superfamily. Isoprenylcysteine carboxyl methyltransferase family.</text>
</comment>
<dbReference type="Pfam" id="PF04140">
    <property type="entry name" value="ICMT"/>
    <property type="match status" value="1"/>
</dbReference>
<evidence type="ECO:0000256" key="3">
    <source>
        <dbReference type="ARBA" id="ARBA00022989"/>
    </source>
</evidence>
<keyword evidence="4" id="KW-0472">Membrane</keyword>
<keyword evidence="2" id="KW-0812">Transmembrane</keyword>
<name>A0A8H6SQ49_9AGAR</name>
<dbReference type="RefSeq" id="XP_037220443.1">
    <property type="nucleotide sequence ID" value="XM_037362522.1"/>
</dbReference>
<keyword evidence="5" id="KW-0949">S-adenosyl-L-methionine</keyword>
<dbReference type="GO" id="GO:0004671">
    <property type="term" value="F:protein C-terminal S-isoprenylcysteine carboxyl O-methyltransferase activity"/>
    <property type="evidence" value="ECO:0007669"/>
    <property type="project" value="UniProtKB-EC"/>
</dbReference>
<feature type="region of interest" description="Disordered" evidence="6">
    <location>
        <begin position="245"/>
        <end position="276"/>
    </location>
</feature>
<gene>
    <name evidence="7" type="ORF">MIND_00576000</name>
</gene>
<comment type="catalytic activity">
    <reaction evidence="5">
        <text>[protein]-C-terminal S-[(2E,6E)-farnesyl]-L-cysteine + S-adenosyl-L-methionine = [protein]-C-terminal S-[(2E,6E)-farnesyl]-L-cysteine methyl ester + S-adenosyl-L-homocysteine</text>
        <dbReference type="Rhea" id="RHEA:21672"/>
        <dbReference type="Rhea" id="RHEA-COMP:12125"/>
        <dbReference type="Rhea" id="RHEA-COMP:12126"/>
        <dbReference type="ChEBI" id="CHEBI:57856"/>
        <dbReference type="ChEBI" id="CHEBI:59789"/>
        <dbReference type="ChEBI" id="CHEBI:90510"/>
        <dbReference type="ChEBI" id="CHEBI:90511"/>
        <dbReference type="EC" id="2.1.1.100"/>
    </reaction>
</comment>
<dbReference type="GeneID" id="59345038"/>
<dbReference type="AlphaFoldDB" id="A0A8H6SQ49"/>
<keyword evidence="5 7" id="KW-0489">Methyltransferase</keyword>
<evidence type="ECO:0000256" key="1">
    <source>
        <dbReference type="ARBA" id="ARBA00004141"/>
    </source>
</evidence>
<evidence type="ECO:0000313" key="7">
    <source>
        <dbReference type="EMBL" id="KAF7303471.1"/>
    </source>
</evidence>
<keyword evidence="3" id="KW-1133">Transmembrane helix</keyword>
<keyword evidence="5" id="KW-0256">Endoplasmic reticulum</keyword>
<dbReference type="Gene3D" id="3.30.710.10">
    <property type="entry name" value="Potassium Channel Kv1.1, Chain A"/>
    <property type="match status" value="1"/>
</dbReference>
<proteinExistence type="inferred from homology"/>
<evidence type="ECO:0000256" key="6">
    <source>
        <dbReference type="SAM" id="MobiDB-lite"/>
    </source>
</evidence>
<reference evidence="7" key="1">
    <citation type="submission" date="2020-05" db="EMBL/GenBank/DDBJ databases">
        <title>Mycena genomes resolve the evolution of fungal bioluminescence.</title>
        <authorList>
            <person name="Tsai I.J."/>
        </authorList>
    </citation>
    <scope>NUCLEOTIDE SEQUENCE</scope>
    <source>
        <strain evidence="7">171206Taipei</strain>
    </source>
</reference>
<dbReference type="EMBL" id="JACAZF010000005">
    <property type="protein sequence ID" value="KAF7303471.1"/>
    <property type="molecule type" value="Genomic_DNA"/>
</dbReference>
<evidence type="ECO:0000256" key="2">
    <source>
        <dbReference type="ARBA" id="ARBA00022692"/>
    </source>
</evidence>
<evidence type="ECO:0000256" key="4">
    <source>
        <dbReference type="ARBA" id="ARBA00023136"/>
    </source>
</evidence>
<keyword evidence="7" id="KW-0808">Transferase</keyword>
<dbReference type="Gene3D" id="1.20.120.1630">
    <property type="match status" value="1"/>
</dbReference>
<organism evidence="7 8">
    <name type="scientific">Mycena indigotica</name>
    <dbReference type="NCBI Taxonomy" id="2126181"/>
    <lineage>
        <taxon>Eukaryota</taxon>
        <taxon>Fungi</taxon>
        <taxon>Dikarya</taxon>
        <taxon>Basidiomycota</taxon>
        <taxon>Agaricomycotina</taxon>
        <taxon>Agaricomycetes</taxon>
        <taxon>Agaricomycetidae</taxon>
        <taxon>Agaricales</taxon>
        <taxon>Marasmiineae</taxon>
        <taxon>Mycenaceae</taxon>
        <taxon>Mycena</taxon>
    </lineage>
</organism>
<comment type="caution">
    <text evidence="7">The sequence shown here is derived from an EMBL/GenBank/DDBJ whole genome shotgun (WGS) entry which is preliminary data.</text>
</comment>
<dbReference type="Proteomes" id="UP000636479">
    <property type="component" value="Unassembled WGS sequence"/>
</dbReference>
<dbReference type="OrthoDB" id="422086at2759"/>
<comment type="subcellular location">
    <subcellularLocation>
        <location evidence="5">Endoplasmic reticulum membrane</location>
        <topology evidence="5">Multi-pass membrane protein</topology>
    </subcellularLocation>
    <subcellularLocation>
        <location evidence="1">Membrane</location>
        <topology evidence="1">Multi-pass membrane protein</topology>
    </subcellularLocation>
</comment>
<sequence>MSSTSGLKIPLLLAVAAGAHVTMTPPNPPPAEKDRLPPSGLEHAAPRLFPLLLKGFFWTCGIAEIALLAAEHLSGSLLSADTATQILRRLDPLNASGKLSLTTPFLIGAAFNLLGSALRLHCYARLRHFFTFELALHPEQHLVTNGVYGLVRHPSYTGALLSGVGVALCTLTPGSWAVECLLGPKRGALSTLWISGIGLACVGLRSRMKKEDQMLKDRFEKEWDDWARKNRVMCTFSPFLLTTTSSKSMDSEGRTRSTSPPPRPFKRSRDGPGPQRHPTLYLDAADLCVIRVKQTLFKIHRSFLLNMQAVPEFSVLFERQGTTDDDPVDLLDDAPEDFAALLKFVCRGPHPQYTTPPFSELSDVFGIGRLAIKYDMPDWKTWVSTAIYVFACNHKDELTSSNFVTSFDIAHGIKSEHVQGAIVEAWLPRLSSGNLPIGPALKAAAKHNNRPFLAALYENELKKLSAAPLDQWSLSGMDNVHQKRILAGYYSLSTRWTAFSAMPLTGSLPIAKAACRPPEPGQHSATCLSSFTAAWNEALGTAVEAYPRVHQMRERVAQLQRTLEETSKSQSRRGICRYSKTENDALSKECEKLTSYERYFFAMR</sequence>
<dbReference type="InterPro" id="IPR007269">
    <property type="entry name" value="ICMT_MeTrfase"/>
</dbReference>
<dbReference type="GO" id="GO:0005789">
    <property type="term" value="C:endoplasmic reticulum membrane"/>
    <property type="evidence" value="ECO:0007669"/>
    <property type="project" value="UniProtKB-SubCell"/>
</dbReference>